<feature type="signal peptide" evidence="3">
    <location>
        <begin position="1"/>
        <end position="20"/>
    </location>
</feature>
<dbReference type="SUPFAM" id="SSF50814">
    <property type="entry name" value="Lipocalins"/>
    <property type="match status" value="1"/>
</dbReference>
<feature type="chain" id="PRO_5026692912" evidence="3">
    <location>
        <begin position="21"/>
        <end position="187"/>
    </location>
</feature>
<evidence type="ECO:0000313" key="6">
    <source>
        <dbReference type="RefSeq" id="XP_030648751.1"/>
    </source>
</evidence>
<comment type="similarity">
    <text evidence="1 2">Belongs to the calycin superfamily. Lipocalin family.</text>
</comment>
<dbReference type="PANTHER" id="PTHR11430:SF133">
    <property type="entry name" value="LIPOCALIN"/>
    <property type="match status" value="1"/>
</dbReference>
<accession>A0A6J2WX28</accession>
<evidence type="ECO:0000259" key="4">
    <source>
        <dbReference type="Pfam" id="PF00061"/>
    </source>
</evidence>
<keyword evidence="5" id="KW-1185">Reference proteome</keyword>
<dbReference type="InterPro" id="IPR000566">
    <property type="entry name" value="Lipocln_cytosolic_FA-bd_dom"/>
</dbReference>
<organism evidence="5 6">
    <name type="scientific">Chanos chanos</name>
    <name type="common">Milkfish</name>
    <name type="synonym">Mugil chanos</name>
    <dbReference type="NCBI Taxonomy" id="29144"/>
    <lineage>
        <taxon>Eukaryota</taxon>
        <taxon>Metazoa</taxon>
        <taxon>Chordata</taxon>
        <taxon>Craniata</taxon>
        <taxon>Vertebrata</taxon>
        <taxon>Euteleostomi</taxon>
        <taxon>Actinopterygii</taxon>
        <taxon>Neopterygii</taxon>
        <taxon>Teleostei</taxon>
        <taxon>Ostariophysi</taxon>
        <taxon>Gonorynchiformes</taxon>
        <taxon>Chanidae</taxon>
        <taxon>Chanos</taxon>
    </lineage>
</organism>
<dbReference type="GeneID" id="115828795"/>
<dbReference type="InterPro" id="IPR002345">
    <property type="entry name" value="Lipocalin"/>
</dbReference>
<protein>
    <submittedName>
        <fullName evidence="6">Lipocalin</fullName>
    </submittedName>
</protein>
<dbReference type="PROSITE" id="PS00213">
    <property type="entry name" value="LIPOCALIN"/>
    <property type="match status" value="1"/>
</dbReference>
<evidence type="ECO:0000256" key="2">
    <source>
        <dbReference type="RuleBase" id="RU003695"/>
    </source>
</evidence>
<dbReference type="InParanoid" id="A0A6J2WX28"/>
<evidence type="ECO:0000313" key="5">
    <source>
        <dbReference type="Proteomes" id="UP000504632"/>
    </source>
</evidence>
<dbReference type="PRINTS" id="PR01254">
    <property type="entry name" value="PGNDSYNTHASE"/>
</dbReference>
<dbReference type="InterPro" id="IPR012674">
    <property type="entry name" value="Calycin"/>
</dbReference>
<feature type="domain" description="Lipocalin/cytosolic fatty-acid binding" evidence="4">
    <location>
        <begin position="35"/>
        <end position="176"/>
    </location>
</feature>
<dbReference type="Pfam" id="PF00061">
    <property type="entry name" value="Lipocalin"/>
    <property type="match status" value="1"/>
</dbReference>
<evidence type="ECO:0000256" key="3">
    <source>
        <dbReference type="SAM" id="SignalP"/>
    </source>
</evidence>
<dbReference type="InterPro" id="IPR022272">
    <property type="entry name" value="Lipocalin_CS"/>
</dbReference>
<keyword evidence="3" id="KW-0732">Signal</keyword>
<dbReference type="GO" id="GO:0036094">
    <property type="term" value="F:small molecule binding"/>
    <property type="evidence" value="ECO:0007669"/>
    <property type="project" value="InterPro"/>
</dbReference>
<dbReference type="PRINTS" id="PR00179">
    <property type="entry name" value="LIPOCALIN"/>
</dbReference>
<dbReference type="RefSeq" id="XP_030648751.1">
    <property type="nucleotide sequence ID" value="XM_030792891.1"/>
</dbReference>
<dbReference type="OrthoDB" id="9048943at2759"/>
<dbReference type="Proteomes" id="UP000504632">
    <property type="component" value="Chromosome 15"/>
</dbReference>
<proteinExistence type="inferred from homology"/>
<dbReference type="Gene3D" id="2.40.128.20">
    <property type="match status" value="1"/>
</dbReference>
<dbReference type="AlphaFoldDB" id="A0A6J2WX28"/>
<gene>
    <name evidence="6" type="primary">LOC115828795</name>
</gene>
<name>A0A6J2WX28_CHACN</name>
<sequence length="187" mass="20705">MTTALLGLLGVLICSVGVRAEVTPQAHFDVQRVEGKWYLVGFATNALWFIDRKAEMKMGTTKLTPTAEGDLQMEYSSLNSDGSCWKMNHLAKSTGVPGKFAFRSERWNNDNDMRVVDVKYDEYALIHTIKTKGGDTTILNKLYGRSPDLSDDVLGKFTKFSLETGVQPENIVILPKNGTLPQVDGQA</sequence>
<reference evidence="6" key="1">
    <citation type="submission" date="2025-08" db="UniProtKB">
        <authorList>
            <consortium name="RefSeq"/>
        </authorList>
    </citation>
    <scope>IDENTIFICATION</scope>
</reference>
<dbReference type="PANTHER" id="PTHR11430">
    <property type="entry name" value="LIPOCALIN"/>
    <property type="match status" value="1"/>
</dbReference>
<evidence type="ECO:0000256" key="1">
    <source>
        <dbReference type="ARBA" id="ARBA00006889"/>
    </source>
</evidence>